<name>A0A0C2N818_THEKT</name>
<proteinExistence type="predicted"/>
<dbReference type="AlphaFoldDB" id="A0A0C2N818"/>
<gene>
    <name evidence="1" type="ORF">RF11_08546</name>
</gene>
<sequence length="315" mass="37343">MYCNDTIYVNYGDNKDVAIEYKLFISVESVTLHFTEYRFILQDKPQNQLHSISDLQSIMFIYVYFLSEGSDIILRPDQNSTNVPLKIFVTKKQTIACFMFIFMTRIIYLKAKRMNLNMSYRFISVEATIEIFNDSSMSNKSKIHETSLSGWRMRCSATKHQSFNEPMVVYDSSWKSFYVRLTIKEVFTVHSQQATLHIYKNTVSYIGKNDFEDINLIWVPLQFSNFSLFEEDVYLPSTDNIMKRNFVLPLVSMSCYVYKCSFFGYDAYLLDFNYKMVNMERYFYALFQYQDAVIYINENILKYRVSACYNKTLGN</sequence>
<accession>A0A0C2N818</accession>
<evidence type="ECO:0000313" key="2">
    <source>
        <dbReference type="Proteomes" id="UP000031668"/>
    </source>
</evidence>
<keyword evidence="2" id="KW-1185">Reference proteome</keyword>
<dbReference type="EMBL" id="JWZT01002207">
    <property type="protein sequence ID" value="KII70067.1"/>
    <property type="molecule type" value="Genomic_DNA"/>
</dbReference>
<dbReference type="Proteomes" id="UP000031668">
    <property type="component" value="Unassembled WGS sequence"/>
</dbReference>
<evidence type="ECO:0000313" key="1">
    <source>
        <dbReference type="EMBL" id="KII70067.1"/>
    </source>
</evidence>
<reference evidence="1 2" key="1">
    <citation type="journal article" date="2014" name="Genome Biol. Evol.">
        <title>The genome of the myxosporean Thelohanellus kitauei shows adaptations to nutrient acquisition within its fish host.</title>
        <authorList>
            <person name="Yang Y."/>
            <person name="Xiong J."/>
            <person name="Zhou Z."/>
            <person name="Huo F."/>
            <person name="Miao W."/>
            <person name="Ran C."/>
            <person name="Liu Y."/>
            <person name="Zhang J."/>
            <person name="Feng J."/>
            <person name="Wang M."/>
            <person name="Wang M."/>
            <person name="Wang L."/>
            <person name="Yao B."/>
        </authorList>
    </citation>
    <scope>NUCLEOTIDE SEQUENCE [LARGE SCALE GENOMIC DNA]</scope>
    <source>
        <strain evidence="1">Wuqing</strain>
    </source>
</reference>
<comment type="caution">
    <text evidence="1">The sequence shown here is derived from an EMBL/GenBank/DDBJ whole genome shotgun (WGS) entry which is preliminary data.</text>
</comment>
<protein>
    <submittedName>
        <fullName evidence="1">Uncharacterized protein</fullName>
    </submittedName>
</protein>
<organism evidence="1 2">
    <name type="scientific">Thelohanellus kitauei</name>
    <name type="common">Myxosporean</name>
    <dbReference type="NCBI Taxonomy" id="669202"/>
    <lineage>
        <taxon>Eukaryota</taxon>
        <taxon>Metazoa</taxon>
        <taxon>Cnidaria</taxon>
        <taxon>Myxozoa</taxon>
        <taxon>Myxosporea</taxon>
        <taxon>Bivalvulida</taxon>
        <taxon>Platysporina</taxon>
        <taxon>Myxobolidae</taxon>
        <taxon>Thelohanellus</taxon>
    </lineage>
</organism>